<dbReference type="InParanoid" id="A0A3N7FAK7"/>
<reference evidence="1 2" key="1">
    <citation type="journal article" date="2006" name="Science">
        <title>The genome of black cottonwood, Populus trichocarpa (Torr. &amp; Gray).</title>
        <authorList>
            <person name="Tuskan G.A."/>
            <person name="Difazio S."/>
            <person name="Jansson S."/>
            <person name="Bohlmann J."/>
            <person name="Grigoriev I."/>
            <person name="Hellsten U."/>
            <person name="Putnam N."/>
            <person name="Ralph S."/>
            <person name="Rombauts S."/>
            <person name="Salamov A."/>
            <person name="Schein J."/>
            <person name="Sterck L."/>
            <person name="Aerts A."/>
            <person name="Bhalerao R.R."/>
            <person name="Bhalerao R.P."/>
            <person name="Blaudez D."/>
            <person name="Boerjan W."/>
            <person name="Brun A."/>
            <person name="Brunner A."/>
            <person name="Busov V."/>
            <person name="Campbell M."/>
            <person name="Carlson J."/>
            <person name="Chalot M."/>
            <person name="Chapman J."/>
            <person name="Chen G.L."/>
            <person name="Cooper D."/>
            <person name="Coutinho P.M."/>
            <person name="Couturier J."/>
            <person name="Covert S."/>
            <person name="Cronk Q."/>
            <person name="Cunningham R."/>
            <person name="Davis J."/>
            <person name="Degroeve S."/>
            <person name="Dejardin A."/>
            <person name="Depamphilis C."/>
            <person name="Detter J."/>
            <person name="Dirks B."/>
            <person name="Dubchak I."/>
            <person name="Duplessis S."/>
            <person name="Ehlting J."/>
            <person name="Ellis B."/>
            <person name="Gendler K."/>
            <person name="Goodstein D."/>
            <person name="Gribskov M."/>
            <person name="Grimwood J."/>
            <person name="Groover A."/>
            <person name="Gunter L."/>
            <person name="Hamberger B."/>
            <person name="Heinze B."/>
            <person name="Helariutta Y."/>
            <person name="Henrissat B."/>
            <person name="Holligan D."/>
            <person name="Holt R."/>
            <person name="Huang W."/>
            <person name="Islam-Faridi N."/>
            <person name="Jones S."/>
            <person name="Jones-Rhoades M."/>
            <person name="Jorgensen R."/>
            <person name="Joshi C."/>
            <person name="Kangasjarvi J."/>
            <person name="Karlsson J."/>
            <person name="Kelleher C."/>
            <person name="Kirkpatrick R."/>
            <person name="Kirst M."/>
            <person name="Kohler A."/>
            <person name="Kalluri U."/>
            <person name="Larimer F."/>
            <person name="Leebens-Mack J."/>
            <person name="Leple J.C."/>
            <person name="Locascio P."/>
            <person name="Lou Y."/>
            <person name="Lucas S."/>
            <person name="Martin F."/>
            <person name="Montanini B."/>
            <person name="Napoli C."/>
            <person name="Nelson D.R."/>
            <person name="Nelson C."/>
            <person name="Nieminen K."/>
            <person name="Nilsson O."/>
            <person name="Pereda V."/>
            <person name="Peter G."/>
            <person name="Philippe R."/>
            <person name="Pilate G."/>
            <person name="Poliakov A."/>
            <person name="Razumovskaya J."/>
            <person name="Richardson P."/>
            <person name="Rinaldi C."/>
            <person name="Ritland K."/>
            <person name="Rouze P."/>
            <person name="Ryaboy D."/>
            <person name="Schmutz J."/>
            <person name="Schrader J."/>
            <person name="Segerman B."/>
            <person name="Shin H."/>
            <person name="Siddiqui A."/>
            <person name="Sterky F."/>
            <person name="Terry A."/>
            <person name="Tsai C.J."/>
            <person name="Uberbacher E."/>
            <person name="Unneberg P."/>
            <person name="Vahala J."/>
            <person name="Wall K."/>
            <person name="Wessler S."/>
            <person name="Yang G."/>
            <person name="Yin T."/>
            <person name="Douglas C."/>
            <person name="Marra M."/>
            <person name="Sandberg G."/>
            <person name="Van de Peer Y."/>
            <person name="Rokhsar D."/>
        </authorList>
    </citation>
    <scope>NUCLEOTIDE SEQUENCE [LARGE SCALE GENOMIC DNA]</scope>
    <source>
        <strain evidence="2">cv. Nisqually</strain>
    </source>
</reference>
<keyword evidence="2" id="KW-1185">Reference proteome</keyword>
<proteinExistence type="predicted"/>
<organism evidence="1 2">
    <name type="scientific">Populus trichocarpa</name>
    <name type="common">Western balsam poplar</name>
    <name type="synonym">Populus balsamifera subsp. trichocarpa</name>
    <dbReference type="NCBI Taxonomy" id="3694"/>
    <lineage>
        <taxon>Eukaryota</taxon>
        <taxon>Viridiplantae</taxon>
        <taxon>Streptophyta</taxon>
        <taxon>Embryophyta</taxon>
        <taxon>Tracheophyta</taxon>
        <taxon>Spermatophyta</taxon>
        <taxon>Magnoliopsida</taxon>
        <taxon>eudicotyledons</taxon>
        <taxon>Gunneridae</taxon>
        <taxon>Pentapetalae</taxon>
        <taxon>rosids</taxon>
        <taxon>fabids</taxon>
        <taxon>Malpighiales</taxon>
        <taxon>Salicaceae</taxon>
        <taxon>Saliceae</taxon>
        <taxon>Populus</taxon>
    </lineage>
</organism>
<protein>
    <submittedName>
        <fullName evidence="1">Uncharacterized protein</fullName>
    </submittedName>
</protein>
<sequence>MLSASHLSSLKSVSFSSMFSVSHLSSQTVREYAKKGLKIPVLRLSYYKILKFQNPGRKDTKSRSILIEGV</sequence>
<evidence type="ECO:0000313" key="2">
    <source>
        <dbReference type="Proteomes" id="UP000006729"/>
    </source>
</evidence>
<gene>
    <name evidence="1" type="ORF">POPTR_006G188850</name>
</gene>
<accession>A0A3N7FAK7</accession>
<dbReference type="EMBL" id="CM009295">
    <property type="protein sequence ID" value="RQO91920.1"/>
    <property type="molecule type" value="Genomic_DNA"/>
</dbReference>
<evidence type="ECO:0000313" key="1">
    <source>
        <dbReference type="EMBL" id="RQO91920.1"/>
    </source>
</evidence>
<name>A0A3N7FAK7_POPTR</name>
<dbReference type="Proteomes" id="UP000006729">
    <property type="component" value="Chromosome 6"/>
</dbReference>
<dbReference type="AlphaFoldDB" id="A0A3N7FAK7"/>